<protein>
    <submittedName>
        <fullName evidence="1">Uncharacterized protein</fullName>
    </submittedName>
</protein>
<comment type="caution">
    <text evidence="1">The sequence shown here is derived from an EMBL/GenBank/DDBJ whole genome shotgun (WGS) entry which is preliminary data.</text>
</comment>
<dbReference type="Proteomes" id="UP000796761">
    <property type="component" value="Unassembled WGS sequence"/>
</dbReference>
<name>A0A8K1LE67_9PASS</name>
<keyword evidence="2" id="KW-1185">Reference proteome</keyword>
<sequence length="103" mass="12209">MSMETASSWKSVPRIPQTWKTWWLCPVMENTENSMEIPWKTPRVPWKSMEIPWKVHGKLQEFHGNSIEIPCKVHGNSMENSKNSIEIPWKFHGKLQEFHGNFM</sequence>
<evidence type="ECO:0000313" key="1">
    <source>
        <dbReference type="EMBL" id="TRZ10546.1"/>
    </source>
</evidence>
<dbReference type="AlphaFoldDB" id="A0A8K1LE67"/>
<accession>A0A8K1LE67</accession>
<gene>
    <name evidence="1" type="ORF">HGM15179_016557</name>
</gene>
<proteinExistence type="predicted"/>
<organism evidence="1 2">
    <name type="scientific">Zosterops borbonicus</name>
    <dbReference type="NCBI Taxonomy" id="364589"/>
    <lineage>
        <taxon>Eukaryota</taxon>
        <taxon>Metazoa</taxon>
        <taxon>Chordata</taxon>
        <taxon>Craniata</taxon>
        <taxon>Vertebrata</taxon>
        <taxon>Euteleostomi</taxon>
        <taxon>Archelosauria</taxon>
        <taxon>Archosauria</taxon>
        <taxon>Dinosauria</taxon>
        <taxon>Saurischia</taxon>
        <taxon>Theropoda</taxon>
        <taxon>Coelurosauria</taxon>
        <taxon>Aves</taxon>
        <taxon>Neognathae</taxon>
        <taxon>Neoaves</taxon>
        <taxon>Telluraves</taxon>
        <taxon>Australaves</taxon>
        <taxon>Passeriformes</taxon>
        <taxon>Sylvioidea</taxon>
        <taxon>Zosteropidae</taxon>
        <taxon>Zosterops</taxon>
    </lineage>
</organism>
<dbReference type="EMBL" id="SWJQ01000841">
    <property type="protein sequence ID" value="TRZ10546.1"/>
    <property type="molecule type" value="Genomic_DNA"/>
</dbReference>
<evidence type="ECO:0000313" key="2">
    <source>
        <dbReference type="Proteomes" id="UP000796761"/>
    </source>
</evidence>
<reference evidence="1" key="1">
    <citation type="submission" date="2019-04" db="EMBL/GenBank/DDBJ databases">
        <title>Genome assembly of Zosterops borbonicus 15179.</title>
        <authorList>
            <person name="Leroy T."/>
            <person name="Anselmetti Y."/>
            <person name="Tilak M.-K."/>
            <person name="Nabholz B."/>
        </authorList>
    </citation>
    <scope>NUCLEOTIDE SEQUENCE</scope>
    <source>
        <strain evidence="1">HGM_15179</strain>
        <tissue evidence="1">Muscle</tissue>
    </source>
</reference>